<dbReference type="Proteomes" id="UP001157418">
    <property type="component" value="Unassembled WGS sequence"/>
</dbReference>
<feature type="region of interest" description="Disordered" evidence="1">
    <location>
        <begin position="37"/>
        <end position="115"/>
    </location>
</feature>
<protein>
    <submittedName>
        <fullName evidence="2">Uncharacterized protein</fullName>
    </submittedName>
</protein>
<feature type="compositionally biased region" description="Basic and acidic residues" evidence="1">
    <location>
        <begin position="37"/>
        <end position="47"/>
    </location>
</feature>
<reference evidence="2 3" key="1">
    <citation type="submission" date="2022-01" db="EMBL/GenBank/DDBJ databases">
        <authorList>
            <person name="Xiong W."/>
            <person name="Schranz E."/>
        </authorList>
    </citation>
    <scope>NUCLEOTIDE SEQUENCE [LARGE SCALE GENOMIC DNA]</scope>
</reference>
<accession>A0AAU9MRX7</accession>
<keyword evidence="3" id="KW-1185">Reference proteome</keyword>
<organism evidence="2 3">
    <name type="scientific">Lactuca virosa</name>
    <dbReference type="NCBI Taxonomy" id="75947"/>
    <lineage>
        <taxon>Eukaryota</taxon>
        <taxon>Viridiplantae</taxon>
        <taxon>Streptophyta</taxon>
        <taxon>Embryophyta</taxon>
        <taxon>Tracheophyta</taxon>
        <taxon>Spermatophyta</taxon>
        <taxon>Magnoliopsida</taxon>
        <taxon>eudicotyledons</taxon>
        <taxon>Gunneridae</taxon>
        <taxon>Pentapetalae</taxon>
        <taxon>asterids</taxon>
        <taxon>campanulids</taxon>
        <taxon>Asterales</taxon>
        <taxon>Asteraceae</taxon>
        <taxon>Cichorioideae</taxon>
        <taxon>Cichorieae</taxon>
        <taxon>Lactucinae</taxon>
        <taxon>Lactuca</taxon>
    </lineage>
</organism>
<evidence type="ECO:0000256" key="1">
    <source>
        <dbReference type="SAM" id="MobiDB-lite"/>
    </source>
</evidence>
<dbReference type="AlphaFoldDB" id="A0AAU9MRX7"/>
<evidence type="ECO:0000313" key="3">
    <source>
        <dbReference type="Proteomes" id="UP001157418"/>
    </source>
</evidence>
<dbReference type="EMBL" id="CAKMRJ010002223">
    <property type="protein sequence ID" value="CAH1427398.1"/>
    <property type="molecule type" value="Genomic_DNA"/>
</dbReference>
<sequence length="168" mass="18907">MKKHVYTFSVLSMAIGHIAGVRSCRIRGETVLLPKVEEGTSKTGKDSKKPKKSDQPQSVHVQVEKEITKPVQEPVAKDVKKEVVPSKTDVLKRTKKPSHRPHHSPERPTIEDVPVEPFSSPKEGFILKIRKLRKPQLNIKGVKIPDVPTPFSLASKKRKAHEVVKMHI</sequence>
<gene>
    <name evidence="2" type="ORF">LVIROSA_LOCUS14406</name>
</gene>
<feature type="compositionally biased region" description="Basic and acidic residues" evidence="1">
    <location>
        <begin position="75"/>
        <end position="92"/>
    </location>
</feature>
<comment type="caution">
    <text evidence="2">The sequence shown here is derived from an EMBL/GenBank/DDBJ whole genome shotgun (WGS) entry which is preliminary data.</text>
</comment>
<evidence type="ECO:0000313" key="2">
    <source>
        <dbReference type="EMBL" id="CAH1427398.1"/>
    </source>
</evidence>
<name>A0AAU9MRX7_9ASTR</name>
<feature type="compositionally biased region" description="Basic residues" evidence="1">
    <location>
        <begin position="93"/>
        <end position="102"/>
    </location>
</feature>
<proteinExistence type="predicted"/>